<feature type="compositionally biased region" description="Gly residues" evidence="1">
    <location>
        <begin position="734"/>
        <end position="743"/>
    </location>
</feature>
<evidence type="ECO:0000313" key="3">
    <source>
        <dbReference type="Proteomes" id="UP000521943"/>
    </source>
</evidence>
<feature type="region of interest" description="Disordered" evidence="1">
    <location>
        <begin position="733"/>
        <end position="752"/>
    </location>
</feature>
<comment type="caution">
    <text evidence="2">The sequence shown here is derived from an EMBL/GenBank/DDBJ whole genome shotgun (WGS) entry which is preliminary data.</text>
</comment>
<dbReference type="AlphaFoldDB" id="A0A8H6M5E4"/>
<feature type="region of interest" description="Disordered" evidence="1">
    <location>
        <begin position="467"/>
        <end position="490"/>
    </location>
</feature>
<sequence>MTAPKLPAPPTPLNTRFRQNLRSCSEKLSKLPLGYPHLFVIPIRGTYDQCDLESLRIDMNAGRGHCDFEGTALYQAKLEVVVLRGVGSSGSERGDVSKGAANDACGDVSAGCDIPGDSATRTTISATLTLGEPLKAGAPGFLTGFITPLAKDNLVEVGELEGLVECREPDATRLKPSRSPESLEDRDIEEQIYHFNALVVCLPKAELNILIAGAQWTSPASRPSYANLLISAISKHSTQSPSTPTQPNITPSSPPISLPQSTALLHLSLTWSNLALYITTTPHCTLTSPTQRLTILRPTRTFSLSKITQSLDDLLHRWQPQSPPQLLDFVKELVYPANRQDWYVVDGPSAMWGAKHIGRGVQIYAQYGARRAEDVPSLVWALPLAGVGEVQSFFNAMSSTQNPDSQKDLGGGDTFAFIILLAKGLHHHHKSRKVNLVNPPSPASADIATPRTTVTLIQTCLTTAAKHWDSESAPRDPTSENSNVPGTSDSFADTLNAAYDRSLPDLQIASSSIRSYTGSSLKSKLDRVATLVNLCCALEFSKTCDAVMQTVLTTSTTTRDDGSTQASGSGRDLLETYYPLVLYLKHTVLEPRGLTPADTGFQLFYKNIIEMWIVHSPSLNSQTPTGISSASDIVATKLYGTHLCDNSEETACIECTTLTGFLNSDSTEILLSNVPTSLKTRVETHIQAYVRSGVLARPNISFCGGFPAKFEVRTRKTPGARGVERVVREVRGVLGHGEGQGEGEGGEGEEEGEGVMKRFLDTISGGDGGDLKGVLGEGRCAEVLALG</sequence>
<dbReference type="EMBL" id="JACGCI010000026">
    <property type="protein sequence ID" value="KAF6756363.1"/>
    <property type="molecule type" value="Genomic_DNA"/>
</dbReference>
<protein>
    <submittedName>
        <fullName evidence="2">Uncharacterized protein</fullName>
    </submittedName>
</protein>
<keyword evidence="3" id="KW-1185">Reference proteome</keyword>
<dbReference type="Proteomes" id="UP000521943">
    <property type="component" value="Unassembled WGS sequence"/>
</dbReference>
<evidence type="ECO:0000256" key="1">
    <source>
        <dbReference type="SAM" id="MobiDB-lite"/>
    </source>
</evidence>
<feature type="compositionally biased region" description="Polar residues" evidence="1">
    <location>
        <begin position="479"/>
        <end position="490"/>
    </location>
</feature>
<gene>
    <name evidence="2" type="ORF">DFP72DRAFT_1116540</name>
</gene>
<reference evidence="2 3" key="1">
    <citation type="submission" date="2020-07" db="EMBL/GenBank/DDBJ databases">
        <title>Comparative genomics of pyrophilous fungi reveals a link between fire events and developmental genes.</title>
        <authorList>
            <consortium name="DOE Joint Genome Institute"/>
            <person name="Steindorff A.S."/>
            <person name="Carver A."/>
            <person name="Calhoun S."/>
            <person name="Stillman K."/>
            <person name="Liu H."/>
            <person name="Lipzen A."/>
            <person name="Pangilinan J."/>
            <person name="Labutti K."/>
            <person name="Bruns T.D."/>
            <person name="Grigoriev I.V."/>
        </authorList>
    </citation>
    <scope>NUCLEOTIDE SEQUENCE [LARGE SCALE GENOMIC DNA]</scope>
    <source>
        <strain evidence="2 3">CBS 144469</strain>
    </source>
</reference>
<accession>A0A8H6M5E4</accession>
<feature type="compositionally biased region" description="Basic and acidic residues" evidence="1">
    <location>
        <begin position="467"/>
        <end position="478"/>
    </location>
</feature>
<name>A0A8H6M5E4_9AGAR</name>
<proteinExistence type="predicted"/>
<evidence type="ECO:0000313" key="2">
    <source>
        <dbReference type="EMBL" id="KAF6756363.1"/>
    </source>
</evidence>
<organism evidence="2 3">
    <name type="scientific">Ephemerocybe angulata</name>
    <dbReference type="NCBI Taxonomy" id="980116"/>
    <lineage>
        <taxon>Eukaryota</taxon>
        <taxon>Fungi</taxon>
        <taxon>Dikarya</taxon>
        <taxon>Basidiomycota</taxon>
        <taxon>Agaricomycotina</taxon>
        <taxon>Agaricomycetes</taxon>
        <taxon>Agaricomycetidae</taxon>
        <taxon>Agaricales</taxon>
        <taxon>Agaricineae</taxon>
        <taxon>Psathyrellaceae</taxon>
        <taxon>Ephemerocybe</taxon>
    </lineage>
</organism>